<proteinExistence type="predicted"/>
<dbReference type="InterPro" id="IPR054828">
    <property type="entry name" value="Vit_B12_bind_prot"/>
</dbReference>
<dbReference type="Gene3D" id="3.40.50.1980">
    <property type="entry name" value="Nitrogenase molybdenum iron protein domain"/>
    <property type="match status" value="2"/>
</dbReference>
<evidence type="ECO:0000313" key="3">
    <source>
        <dbReference type="EMBL" id="GHE66251.1"/>
    </source>
</evidence>
<evidence type="ECO:0000256" key="1">
    <source>
        <dbReference type="ARBA" id="ARBA00022729"/>
    </source>
</evidence>
<evidence type="ECO:0000259" key="2">
    <source>
        <dbReference type="PROSITE" id="PS50983"/>
    </source>
</evidence>
<keyword evidence="4" id="KW-1185">Reference proteome</keyword>
<accession>A0ABQ3I6F3</accession>
<dbReference type="Pfam" id="PF01497">
    <property type="entry name" value="Peripla_BP_2"/>
    <property type="match status" value="1"/>
</dbReference>
<gene>
    <name evidence="3" type="primary">fecB</name>
    <name evidence="3" type="ORF">GCM10011340_21860</name>
</gene>
<name>A0ABQ3I6F3_9BACT</name>
<dbReference type="PROSITE" id="PS50983">
    <property type="entry name" value="FE_B12_PBP"/>
    <property type="match status" value="1"/>
</dbReference>
<comment type="caution">
    <text evidence="3">The sequence shown here is derived from an EMBL/GenBank/DDBJ whole genome shotgun (WGS) entry which is preliminary data.</text>
</comment>
<dbReference type="PANTHER" id="PTHR30535:SF35">
    <property type="entry name" value="PERIPLASMIC BINDING PROTEIN"/>
    <property type="match status" value="1"/>
</dbReference>
<organism evidence="3 4">
    <name type="scientific">Roseivirga thermotolerans</name>
    <dbReference type="NCBI Taxonomy" id="1758176"/>
    <lineage>
        <taxon>Bacteria</taxon>
        <taxon>Pseudomonadati</taxon>
        <taxon>Bacteroidota</taxon>
        <taxon>Cytophagia</taxon>
        <taxon>Cytophagales</taxon>
        <taxon>Roseivirgaceae</taxon>
        <taxon>Roseivirga</taxon>
    </lineage>
</organism>
<protein>
    <submittedName>
        <fullName evidence="3">Iron ABC transporter</fullName>
    </submittedName>
</protein>
<dbReference type="EMBL" id="BNAG01000003">
    <property type="protein sequence ID" value="GHE66251.1"/>
    <property type="molecule type" value="Genomic_DNA"/>
</dbReference>
<keyword evidence="1" id="KW-0732">Signal</keyword>
<dbReference type="NCBIfam" id="NF038402">
    <property type="entry name" value="TroA_like"/>
    <property type="match status" value="1"/>
</dbReference>
<dbReference type="InterPro" id="IPR050902">
    <property type="entry name" value="ABC_Transporter_SBP"/>
</dbReference>
<dbReference type="RefSeq" id="WP_189630293.1">
    <property type="nucleotide sequence ID" value="NZ_BNAG01000003.1"/>
</dbReference>
<dbReference type="Proteomes" id="UP000658258">
    <property type="component" value="Unassembled WGS sequence"/>
</dbReference>
<feature type="domain" description="Fe/B12 periplasmic-binding" evidence="2">
    <location>
        <begin position="19"/>
        <end position="255"/>
    </location>
</feature>
<evidence type="ECO:0000313" key="4">
    <source>
        <dbReference type="Proteomes" id="UP000658258"/>
    </source>
</evidence>
<dbReference type="PANTHER" id="PTHR30535">
    <property type="entry name" value="VITAMIN B12-BINDING PROTEIN"/>
    <property type="match status" value="1"/>
</dbReference>
<reference evidence="4" key="1">
    <citation type="journal article" date="2019" name="Int. J. Syst. Evol. Microbiol.">
        <title>The Global Catalogue of Microorganisms (GCM) 10K type strain sequencing project: providing services to taxonomists for standard genome sequencing and annotation.</title>
        <authorList>
            <consortium name="The Broad Institute Genomics Platform"/>
            <consortium name="The Broad Institute Genome Sequencing Center for Infectious Disease"/>
            <person name="Wu L."/>
            <person name="Ma J."/>
        </authorList>
    </citation>
    <scope>NUCLEOTIDE SEQUENCE [LARGE SCALE GENOMIC DNA]</scope>
    <source>
        <strain evidence="4">CGMCC 1.15111</strain>
    </source>
</reference>
<sequence length="255" mass="29167">MKFTDQMGRSVELPDIPKRIVSLVPSQTELLHDLGLNKEVVGITKFCIHPAHWRKEKVIVGGTKQVHFNRIEELAPDLIIGNKEENEESFINELATRYPVWMSDIASLNEALDMMEAIGQLTGREKEAEALVVDVLSAFAPLQEQSLKKQRAVYLIWKDPYMAVGKNTFVDEMLSMAGFENLVKETRYPELRLEDIKALDPEVILLSSEPYPFQKKHMSEIRNELPGVEMRLVDGEMFSWYGSRLLKAPAYFQAL</sequence>
<dbReference type="SUPFAM" id="SSF53807">
    <property type="entry name" value="Helical backbone' metal receptor"/>
    <property type="match status" value="1"/>
</dbReference>
<dbReference type="InterPro" id="IPR002491">
    <property type="entry name" value="ABC_transptr_periplasmic_BD"/>
</dbReference>